<reference evidence="2 3" key="1">
    <citation type="submission" date="2018-02" db="EMBL/GenBank/DDBJ databases">
        <title>Complete genome sequencing of Faecalibacterium prausnitzii strains isolated from the human gut.</title>
        <authorList>
            <person name="Fitzgerald B.C."/>
            <person name="Shkoporov A.N."/>
            <person name="Ross P.R."/>
            <person name="Hill C."/>
        </authorList>
    </citation>
    <scope>NUCLEOTIDE SEQUENCE [LARGE SCALE GENOMIC DNA]</scope>
    <source>
        <strain evidence="2 3">APC942/31-1</strain>
    </source>
</reference>
<sequence>MKKEMKQVLWIVALFVILMTATGNLVSAAGFDWSDDTFGNACKKVYSVSFRSGGGASSAIYKKLEKKQKYGSMITIPKVPQVPTGYQAEGWSLKKGGAEAGYKPGKKYFVKRNVTFYAVIKKKNNPKLILHRNDGDIYKIIQAPSGKLKLPVMANEENYTFLGWSTRAGQKTAPRYEAGQVITVSGTMHLYAVRFWRYQEPNLVRNSFHYPENYERIIFVGDSRTYGLQKVLYEQFGKEYVDSHVSFVCCSNTELGWLKSTGAQALLKEIEKCRKNEKYAKIAVVFNHGINDLRDINGKQDLNDRLSQYVSYMKKLGTKLSMKNCSLYYMSVNPINGGEKGSTKNRKCEDVRTFNSGLAGELGSQYHYIDVYSYLMRTGYGTVSNTGDGTDDGVHYTPKTYKRIFTFCLNNIRKTENYFNIEDVGS</sequence>
<dbReference type="SUPFAM" id="SSF52266">
    <property type="entry name" value="SGNH hydrolase"/>
    <property type="match status" value="1"/>
</dbReference>
<dbReference type="GO" id="GO:0030313">
    <property type="term" value="C:cell envelope"/>
    <property type="evidence" value="ECO:0007669"/>
    <property type="project" value="UniProtKB-SubCell"/>
</dbReference>
<dbReference type="InterPro" id="IPR042229">
    <property type="entry name" value="Listeria/Bacterioides_rpt_sf"/>
</dbReference>
<dbReference type="InterPro" id="IPR036514">
    <property type="entry name" value="SGNH_hydro_sf"/>
</dbReference>
<evidence type="ECO:0000313" key="3">
    <source>
        <dbReference type="Proteomes" id="UP000253208"/>
    </source>
</evidence>
<dbReference type="Gene3D" id="2.60.40.4270">
    <property type="entry name" value="Listeria-Bacteroides repeat domain"/>
    <property type="match status" value="1"/>
</dbReference>
<protein>
    <recommendedName>
        <fullName evidence="4">Listeria-Bacteroides repeat domain (List_Bact_rpt)</fullName>
    </recommendedName>
</protein>
<evidence type="ECO:0008006" key="4">
    <source>
        <dbReference type="Google" id="ProtNLM"/>
    </source>
</evidence>
<dbReference type="InterPro" id="IPR013378">
    <property type="entry name" value="InlB-like_B-rpt"/>
</dbReference>
<dbReference type="Pfam" id="PF09479">
    <property type="entry name" value="Flg_new"/>
    <property type="match status" value="2"/>
</dbReference>
<dbReference type="RefSeq" id="WP_114002236.1">
    <property type="nucleotide sequence ID" value="NZ_PSQG01000013.1"/>
</dbReference>
<gene>
    <name evidence="2" type="ORF">C4886_09970</name>
</gene>
<dbReference type="Gene3D" id="3.40.50.1110">
    <property type="entry name" value="SGNH hydrolase"/>
    <property type="match status" value="1"/>
</dbReference>
<proteinExistence type="predicted"/>
<organism evidence="2 3">
    <name type="scientific">Blautia obeum</name>
    <dbReference type="NCBI Taxonomy" id="40520"/>
    <lineage>
        <taxon>Bacteria</taxon>
        <taxon>Bacillati</taxon>
        <taxon>Bacillota</taxon>
        <taxon>Clostridia</taxon>
        <taxon>Lachnospirales</taxon>
        <taxon>Lachnospiraceae</taxon>
        <taxon>Blautia</taxon>
    </lineage>
</organism>
<comment type="caution">
    <text evidence="2">The sequence shown here is derived from an EMBL/GenBank/DDBJ whole genome shotgun (WGS) entry which is preliminary data.</text>
</comment>
<name>A0A367G0Q7_9FIRM</name>
<dbReference type="EMBL" id="PSQG01000013">
    <property type="protein sequence ID" value="RCH43499.1"/>
    <property type="molecule type" value="Genomic_DNA"/>
</dbReference>
<dbReference type="Proteomes" id="UP000253208">
    <property type="component" value="Unassembled WGS sequence"/>
</dbReference>
<dbReference type="AlphaFoldDB" id="A0A367G0Q7"/>
<comment type="subcellular location">
    <subcellularLocation>
        <location evidence="1">Cell envelope</location>
    </subcellularLocation>
</comment>
<accession>A0A367G0Q7</accession>
<evidence type="ECO:0000313" key="2">
    <source>
        <dbReference type="EMBL" id="RCH43499.1"/>
    </source>
</evidence>
<evidence type="ECO:0000256" key="1">
    <source>
        <dbReference type="ARBA" id="ARBA00004196"/>
    </source>
</evidence>